<organism evidence="1 2">
    <name type="scientific">Fulvivirga sediminis</name>
    <dbReference type="NCBI Taxonomy" id="2803949"/>
    <lineage>
        <taxon>Bacteria</taxon>
        <taxon>Pseudomonadati</taxon>
        <taxon>Bacteroidota</taxon>
        <taxon>Cytophagia</taxon>
        <taxon>Cytophagales</taxon>
        <taxon>Fulvivirgaceae</taxon>
        <taxon>Fulvivirga</taxon>
    </lineage>
</organism>
<reference evidence="1" key="1">
    <citation type="submission" date="2021-01" db="EMBL/GenBank/DDBJ databases">
        <title>Fulvivirga kasyanovii gen. nov., sp nov., a novel member of the phylum Bacteroidetes isolated from seawater in a mussel farm.</title>
        <authorList>
            <person name="Zhao L.-H."/>
            <person name="Wang Z.-J."/>
        </authorList>
    </citation>
    <scope>NUCLEOTIDE SEQUENCE</scope>
    <source>
        <strain evidence="1">2943</strain>
    </source>
</reference>
<dbReference type="EMBL" id="JAESIY010000007">
    <property type="protein sequence ID" value="MBL3657111.1"/>
    <property type="molecule type" value="Genomic_DNA"/>
</dbReference>
<keyword evidence="2" id="KW-1185">Reference proteome</keyword>
<gene>
    <name evidence="1" type="ORF">JL102_13270</name>
</gene>
<dbReference type="RefSeq" id="WP_202244907.1">
    <property type="nucleotide sequence ID" value="NZ_JAESIY010000007.1"/>
</dbReference>
<accession>A0A937F664</accession>
<name>A0A937F664_9BACT</name>
<evidence type="ECO:0000313" key="1">
    <source>
        <dbReference type="EMBL" id="MBL3657111.1"/>
    </source>
</evidence>
<evidence type="ECO:0000313" key="2">
    <source>
        <dbReference type="Proteomes" id="UP000659388"/>
    </source>
</evidence>
<proteinExistence type="predicted"/>
<sequence>MKVMSDQSEETSLNLEEFASQKIIPEALNREVLTALSYYPELKDTRIRFVFKENIKKSFMQAQPIIKSMFSGKVNREYVIFISRFFKIGNEKIFIHNIPFDVVVGWIGHELGHVMDYKNRGLLRMIKFGIGYLISKSYVIGAERVADTFAIEHGLADKIIATKNYILNHADLPEKYKNKIRKFYMAPEEVMMIVQSKS</sequence>
<protein>
    <submittedName>
        <fullName evidence="1">Uncharacterized protein</fullName>
    </submittedName>
</protein>
<dbReference type="Proteomes" id="UP000659388">
    <property type="component" value="Unassembled WGS sequence"/>
</dbReference>
<comment type="caution">
    <text evidence="1">The sequence shown here is derived from an EMBL/GenBank/DDBJ whole genome shotgun (WGS) entry which is preliminary data.</text>
</comment>
<dbReference type="AlphaFoldDB" id="A0A937F664"/>